<protein>
    <recommendedName>
        <fullName evidence="2">RBR-type E3 ubiquitin transferase</fullName>
        <ecNumber evidence="2">2.3.2.31</ecNumber>
    </recommendedName>
</protein>
<dbReference type="InterPro" id="IPR006575">
    <property type="entry name" value="RWD_dom"/>
</dbReference>
<gene>
    <name evidence="14" type="ORF">DICPUDRAFT_85528</name>
</gene>
<proteinExistence type="predicted"/>
<evidence type="ECO:0000259" key="13">
    <source>
        <dbReference type="PROSITE" id="PS51873"/>
    </source>
</evidence>
<evidence type="ECO:0000313" key="14">
    <source>
        <dbReference type="EMBL" id="EGC28367.1"/>
    </source>
</evidence>
<dbReference type="Gene3D" id="3.10.110.10">
    <property type="entry name" value="Ubiquitin Conjugating Enzyme"/>
    <property type="match status" value="1"/>
</dbReference>
<dbReference type="PANTHER" id="PTHR11685">
    <property type="entry name" value="RBR FAMILY RING FINGER AND IBR DOMAIN-CONTAINING"/>
    <property type="match status" value="1"/>
</dbReference>
<dbReference type="PROSITE" id="PS50089">
    <property type="entry name" value="ZF_RING_2"/>
    <property type="match status" value="1"/>
</dbReference>
<dbReference type="GO" id="GO:0031624">
    <property type="term" value="F:ubiquitin conjugating enzyme binding"/>
    <property type="evidence" value="ECO:0000318"/>
    <property type="project" value="GO_Central"/>
</dbReference>
<dbReference type="PROSITE" id="PS51873">
    <property type="entry name" value="TRIAD"/>
    <property type="match status" value="1"/>
</dbReference>
<dbReference type="GO" id="GO:0005737">
    <property type="term" value="C:cytoplasm"/>
    <property type="evidence" value="ECO:0000318"/>
    <property type="project" value="GO_Central"/>
</dbReference>
<keyword evidence="15" id="KW-1185">Reference proteome</keyword>
<accession>F1A610</accession>
<dbReference type="GO" id="GO:0000151">
    <property type="term" value="C:ubiquitin ligase complex"/>
    <property type="evidence" value="ECO:0000318"/>
    <property type="project" value="GO_Central"/>
</dbReference>
<dbReference type="EC" id="2.3.2.31" evidence="2"/>
<dbReference type="GO" id="GO:0008270">
    <property type="term" value="F:zinc ion binding"/>
    <property type="evidence" value="ECO:0007669"/>
    <property type="project" value="UniProtKB-KW"/>
</dbReference>
<evidence type="ECO:0000256" key="10">
    <source>
        <dbReference type="SAM" id="MobiDB-lite"/>
    </source>
</evidence>
<dbReference type="EMBL" id="GL871661">
    <property type="protein sequence ID" value="EGC28367.1"/>
    <property type="molecule type" value="Genomic_DNA"/>
</dbReference>
<dbReference type="FunFam" id="3.10.110.10:FF:000247">
    <property type="entry name" value="RBR-type E3 ubiquitin transferase"/>
    <property type="match status" value="1"/>
</dbReference>
<dbReference type="GO" id="GO:0061630">
    <property type="term" value="F:ubiquitin protein ligase activity"/>
    <property type="evidence" value="ECO:0000318"/>
    <property type="project" value="GO_Central"/>
</dbReference>
<feature type="region of interest" description="Disordered" evidence="10">
    <location>
        <begin position="35"/>
        <end position="60"/>
    </location>
</feature>
<dbReference type="FunCoup" id="F1A610">
    <property type="interactions" value="56"/>
</dbReference>
<evidence type="ECO:0000256" key="4">
    <source>
        <dbReference type="ARBA" id="ARBA00022723"/>
    </source>
</evidence>
<keyword evidence="5" id="KW-0677">Repeat</keyword>
<dbReference type="Pfam" id="PF01485">
    <property type="entry name" value="IBR"/>
    <property type="match status" value="1"/>
</dbReference>
<dbReference type="InterPro" id="IPR001841">
    <property type="entry name" value="Znf_RING"/>
</dbReference>
<dbReference type="InterPro" id="IPR016135">
    <property type="entry name" value="UBQ-conjugating_enzyme/RWD"/>
</dbReference>
<evidence type="ECO:0000256" key="3">
    <source>
        <dbReference type="ARBA" id="ARBA00022679"/>
    </source>
</evidence>
<evidence type="ECO:0000256" key="2">
    <source>
        <dbReference type="ARBA" id="ARBA00012251"/>
    </source>
</evidence>
<keyword evidence="8" id="KW-0862">Zinc</keyword>
<dbReference type="PROSITE" id="PS00518">
    <property type="entry name" value="ZF_RING_1"/>
    <property type="match status" value="1"/>
</dbReference>
<keyword evidence="6 9" id="KW-0863">Zinc-finger</keyword>
<name>F1A610_DICPU</name>
<dbReference type="RefSeq" id="XP_003295104.1">
    <property type="nucleotide sequence ID" value="XM_003295056.1"/>
</dbReference>
<dbReference type="CDD" id="cd23820">
    <property type="entry name" value="RWD_RNF14"/>
    <property type="match status" value="1"/>
</dbReference>
<dbReference type="SMART" id="SM00591">
    <property type="entry name" value="RWD"/>
    <property type="match status" value="1"/>
</dbReference>
<keyword evidence="7" id="KW-0833">Ubl conjugation pathway</keyword>
<keyword evidence="3" id="KW-0808">Transferase</keyword>
<evidence type="ECO:0000259" key="12">
    <source>
        <dbReference type="PROSITE" id="PS50908"/>
    </source>
</evidence>
<feature type="domain" description="RWD" evidence="12">
    <location>
        <begin position="11"/>
        <end position="171"/>
    </location>
</feature>
<dbReference type="Proteomes" id="UP000001064">
    <property type="component" value="Unassembled WGS sequence"/>
</dbReference>
<dbReference type="Gene3D" id="1.20.120.1750">
    <property type="match status" value="1"/>
</dbReference>
<dbReference type="KEGG" id="dpp:DICPUDRAFT_85528"/>
<dbReference type="InParanoid" id="F1A610"/>
<dbReference type="FunFam" id="3.30.40.10:FF:000965">
    <property type="entry name" value="RBR-type E3 ubiquitin transferase"/>
    <property type="match status" value="1"/>
</dbReference>
<evidence type="ECO:0000256" key="7">
    <source>
        <dbReference type="ARBA" id="ARBA00022786"/>
    </source>
</evidence>
<dbReference type="GO" id="GO:0016567">
    <property type="term" value="P:protein ubiquitination"/>
    <property type="evidence" value="ECO:0007669"/>
    <property type="project" value="InterPro"/>
</dbReference>
<dbReference type="OrthoDB" id="19313at2759"/>
<evidence type="ECO:0000256" key="8">
    <source>
        <dbReference type="ARBA" id="ARBA00022833"/>
    </source>
</evidence>
<dbReference type="eggNOG" id="KOG1814">
    <property type="taxonomic scope" value="Eukaryota"/>
</dbReference>
<evidence type="ECO:0000259" key="11">
    <source>
        <dbReference type="PROSITE" id="PS50089"/>
    </source>
</evidence>
<dbReference type="SUPFAM" id="SSF54495">
    <property type="entry name" value="UBC-like"/>
    <property type="match status" value="1"/>
</dbReference>
<keyword evidence="4" id="KW-0479">Metal-binding</keyword>
<organism evidence="14 15">
    <name type="scientific">Dictyostelium purpureum</name>
    <name type="common">Slime mold</name>
    <dbReference type="NCBI Taxonomy" id="5786"/>
    <lineage>
        <taxon>Eukaryota</taxon>
        <taxon>Amoebozoa</taxon>
        <taxon>Evosea</taxon>
        <taxon>Eumycetozoa</taxon>
        <taxon>Dictyostelia</taxon>
        <taxon>Dictyosteliales</taxon>
        <taxon>Dictyosteliaceae</taxon>
        <taxon>Dictyostelium</taxon>
    </lineage>
</organism>
<dbReference type="InterPro" id="IPR044066">
    <property type="entry name" value="TRIAD_supradom"/>
</dbReference>
<sequence>MDEENYSYQIQEIEVLKSIYGEDLFSEQLINDKHQSHDVGQQECSNDSDDSDDSDGSDEFNSLSLEEQHISKKSFNIKISIDIPKDFQIIVKEDQENKYTQSILCLPNINLLFSFPSEYPSNKPPKLFISSCWLSLGNMNLVLEHLYSIWEKDELVIFKYVDWLKTNLLQFLQFEKGIVLDNEPVDFESALWKNVGWDHDPSWVSLLSALPTLRSYNSHEGRRLFLLNSQVCSICDYEGCGQEFTLFNCLHHICNDCVSNIVNINIKSNDFSSVKCPELKCKESFDLEVVEKFIEKKEDLKRYEDYLKQSKGLVRCLRCERGWSHVDHLTRSTYCTSCYYSFCIVCRGPFHPGVACNFTKIEGAVLSKFYIGQLRVCLCGALIERISGCNKMTCSVCNTKFCWLCSKSNIDYDHFGKKCQLFEIPGERNRGGGGNRVGRNIGVVDASTSCSKCRQIVYRHSNTNSVYCHGCDARYCFLCKVQIKGTRHFIQTSCTQNGKPDSWKADRTYKFYGGNETAPEPIYINQDVRHQLFR</sequence>
<dbReference type="InterPro" id="IPR031127">
    <property type="entry name" value="E3_UB_ligase_RBR"/>
</dbReference>
<dbReference type="AlphaFoldDB" id="F1A610"/>
<reference evidence="15" key="1">
    <citation type="journal article" date="2011" name="Genome Biol.">
        <title>Comparative genomics of the social amoebae Dictyostelium discoideum and Dictyostelium purpureum.</title>
        <authorList>
            <consortium name="US DOE Joint Genome Institute (JGI-PGF)"/>
            <person name="Sucgang R."/>
            <person name="Kuo A."/>
            <person name="Tian X."/>
            <person name="Salerno W."/>
            <person name="Parikh A."/>
            <person name="Feasley C.L."/>
            <person name="Dalin E."/>
            <person name="Tu H."/>
            <person name="Huang E."/>
            <person name="Barry K."/>
            <person name="Lindquist E."/>
            <person name="Shapiro H."/>
            <person name="Bruce D."/>
            <person name="Schmutz J."/>
            <person name="Salamov A."/>
            <person name="Fey P."/>
            <person name="Gaudet P."/>
            <person name="Anjard C."/>
            <person name="Babu M.M."/>
            <person name="Basu S."/>
            <person name="Bushmanova Y."/>
            <person name="van der Wel H."/>
            <person name="Katoh-Kurasawa M."/>
            <person name="Dinh C."/>
            <person name="Coutinho P.M."/>
            <person name="Saito T."/>
            <person name="Elias M."/>
            <person name="Schaap P."/>
            <person name="Kay R.R."/>
            <person name="Henrissat B."/>
            <person name="Eichinger L."/>
            <person name="Rivero F."/>
            <person name="Putnam N.H."/>
            <person name="West C.M."/>
            <person name="Loomis W.F."/>
            <person name="Chisholm R.L."/>
            <person name="Shaulsky G."/>
            <person name="Strassmann J.E."/>
            <person name="Queller D.C."/>
            <person name="Kuspa A."/>
            <person name="Grigoriev I.V."/>
        </authorList>
    </citation>
    <scope>NUCLEOTIDE SEQUENCE [LARGE SCALE GENOMIC DNA]</scope>
    <source>
        <strain evidence="15">QSDP1</strain>
    </source>
</reference>
<feature type="compositionally biased region" description="Acidic residues" evidence="10">
    <location>
        <begin position="46"/>
        <end position="58"/>
    </location>
</feature>
<dbReference type="GO" id="GO:0006511">
    <property type="term" value="P:ubiquitin-dependent protein catabolic process"/>
    <property type="evidence" value="ECO:0000318"/>
    <property type="project" value="GO_Central"/>
</dbReference>
<dbReference type="Gene3D" id="3.30.40.10">
    <property type="entry name" value="Zinc/RING finger domain, C3HC4 (zinc finger)"/>
    <property type="match status" value="1"/>
</dbReference>
<evidence type="ECO:0000313" key="15">
    <source>
        <dbReference type="Proteomes" id="UP000001064"/>
    </source>
</evidence>
<evidence type="ECO:0000256" key="5">
    <source>
        <dbReference type="ARBA" id="ARBA00022737"/>
    </source>
</evidence>
<dbReference type="OMA" id="SVKWLEP"/>
<dbReference type="Pfam" id="PF05773">
    <property type="entry name" value="RWD"/>
    <property type="match status" value="1"/>
</dbReference>
<dbReference type="GeneID" id="10511059"/>
<dbReference type="VEuPathDB" id="AmoebaDB:DICPUDRAFT_85528"/>
<feature type="domain" description="RING-type" evidence="11">
    <location>
        <begin position="232"/>
        <end position="280"/>
    </location>
</feature>
<evidence type="ECO:0000256" key="9">
    <source>
        <dbReference type="PROSITE-ProRule" id="PRU00175"/>
    </source>
</evidence>
<dbReference type="SMART" id="SM00647">
    <property type="entry name" value="IBR"/>
    <property type="match status" value="2"/>
</dbReference>
<dbReference type="InterPro" id="IPR017907">
    <property type="entry name" value="Znf_RING_CS"/>
</dbReference>
<evidence type="ECO:0000256" key="6">
    <source>
        <dbReference type="ARBA" id="ARBA00022771"/>
    </source>
</evidence>
<dbReference type="SUPFAM" id="SSF57850">
    <property type="entry name" value="RING/U-box"/>
    <property type="match status" value="4"/>
</dbReference>
<dbReference type="InterPro" id="IPR002867">
    <property type="entry name" value="IBR_dom"/>
</dbReference>
<dbReference type="InterPro" id="IPR013083">
    <property type="entry name" value="Znf_RING/FYVE/PHD"/>
</dbReference>
<evidence type="ECO:0000256" key="1">
    <source>
        <dbReference type="ARBA" id="ARBA00001798"/>
    </source>
</evidence>
<feature type="domain" description="RING-type" evidence="13">
    <location>
        <begin position="228"/>
        <end position="423"/>
    </location>
</feature>
<comment type="catalytic activity">
    <reaction evidence="1">
        <text>[E2 ubiquitin-conjugating enzyme]-S-ubiquitinyl-L-cysteine + [acceptor protein]-L-lysine = [E2 ubiquitin-conjugating enzyme]-L-cysteine + [acceptor protein]-N(6)-ubiquitinyl-L-lysine.</text>
        <dbReference type="EC" id="2.3.2.31"/>
    </reaction>
</comment>
<dbReference type="PROSITE" id="PS50908">
    <property type="entry name" value="RWD"/>
    <property type="match status" value="1"/>
</dbReference>